<sequence>MKYAFTLAALAFASATIGAALPERPDCGSPYSPPCPKAMSATVEKRQGFIGFEGAHRPPHAEEAGERPDCGSPYSPPCPAEMAYPPGHQSPPPQV</sequence>
<evidence type="ECO:0000313" key="3">
    <source>
        <dbReference type="EMBL" id="CAG8958135.1"/>
    </source>
</evidence>
<evidence type="ECO:0000313" key="4">
    <source>
        <dbReference type="Proteomes" id="UP000696280"/>
    </source>
</evidence>
<organism evidence="3 4">
    <name type="scientific">Hymenoscyphus fraxineus</name>
    <dbReference type="NCBI Taxonomy" id="746836"/>
    <lineage>
        <taxon>Eukaryota</taxon>
        <taxon>Fungi</taxon>
        <taxon>Dikarya</taxon>
        <taxon>Ascomycota</taxon>
        <taxon>Pezizomycotina</taxon>
        <taxon>Leotiomycetes</taxon>
        <taxon>Helotiales</taxon>
        <taxon>Helotiaceae</taxon>
        <taxon>Hymenoscyphus</taxon>
    </lineage>
</organism>
<gene>
    <name evidence="3" type="ORF">HYFRA_00000481</name>
</gene>
<evidence type="ECO:0000256" key="2">
    <source>
        <dbReference type="SAM" id="SignalP"/>
    </source>
</evidence>
<feature type="signal peptide" evidence="2">
    <location>
        <begin position="1"/>
        <end position="20"/>
    </location>
</feature>
<name>A0A9N9L0X2_9HELO</name>
<proteinExistence type="predicted"/>
<dbReference type="EMBL" id="CAJVRL010000081">
    <property type="protein sequence ID" value="CAG8958135.1"/>
    <property type="molecule type" value="Genomic_DNA"/>
</dbReference>
<evidence type="ECO:0000256" key="1">
    <source>
        <dbReference type="SAM" id="MobiDB-lite"/>
    </source>
</evidence>
<protein>
    <submittedName>
        <fullName evidence="3">Uncharacterized protein</fullName>
    </submittedName>
</protein>
<reference evidence="3" key="1">
    <citation type="submission" date="2021-07" db="EMBL/GenBank/DDBJ databases">
        <authorList>
            <person name="Durling M."/>
        </authorList>
    </citation>
    <scope>NUCLEOTIDE SEQUENCE</scope>
</reference>
<accession>A0A9N9L0X2</accession>
<dbReference type="AlphaFoldDB" id="A0A9N9L0X2"/>
<comment type="caution">
    <text evidence="3">The sequence shown here is derived from an EMBL/GenBank/DDBJ whole genome shotgun (WGS) entry which is preliminary data.</text>
</comment>
<keyword evidence="4" id="KW-1185">Reference proteome</keyword>
<feature type="region of interest" description="Disordered" evidence="1">
    <location>
        <begin position="53"/>
        <end position="95"/>
    </location>
</feature>
<feature type="chain" id="PRO_5040191439" evidence="2">
    <location>
        <begin position="21"/>
        <end position="95"/>
    </location>
</feature>
<feature type="compositionally biased region" description="Basic and acidic residues" evidence="1">
    <location>
        <begin position="54"/>
        <end position="69"/>
    </location>
</feature>
<dbReference type="Proteomes" id="UP000696280">
    <property type="component" value="Unassembled WGS sequence"/>
</dbReference>
<keyword evidence="2" id="KW-0732">Signal</keyword>
<dbReference type="OrthoDB" id="10296238at2759"/>